<dbReference type="HOGENOM" id="CLU_096111_2_2_7"/>
<accession>D0LII7</accession>
<evidence type="ECO:0000313" key="2">
    <source>
        <dbReference type="EMBL" id="ACY18343.1"/>
    </source>
</evidence>
<proteinExistence type="predicted"/>
<dbReference type="EMBL" id="CP001804">
    <property type="protein sequence ID" value="ACY18343.1"/>
    <property type="molecule type" value="Genomic_DNA"/>
</dbReference>
<dbReference type="InterPro" id="IPR003729">
    <property type="entry name" value="Bi_nuclease_dom"/>
</dbReference>
<evidence type="ECO:0000313" key="3">
    <source>
        <dbReference type="Proteomes" id="UP000001880"/>
    </source>
</evidence>
<dbReference type="InterPro" id="IPR036104">
    <property type="entry name" value="BFN_sf"/>
</dbReference>
<dbReference type="RefSeq" id="WP_012830935.1">
    <property type="nucleotide sequence ID" value="NC_013440.1"/>
</dbReference>
<dbReference type="eggNOG" id="COG1259">
    <property type="taxonomic scope" value="Bacteria"/>
</dbReference>
<keyword evidence="3" id="KW-1185">Reference proteome</keyword>
<gene>
    <name evidence="2" type="ordered locus">Hoch_5868</name>
</gene>
<protein>
    <recommendedName>
        <fullName evidence="1">BFN domain-containing protein</fullName>
    </recommendedName>
</protein>
<dbReference type="OrthoDB" id="9788698at2"/>
<dbReference type="PROSITE" id="PS51658">
    <property type="entry name" value="BFN"/>
    <property type="match status" value="1"/>
</dbReference>
<name>D0LII7_HALO1</name>
<dbReference type="KEGG" id="hoh:Hoch_5868"/>
<dbReference type="Pfam" id="PF02577">
    <property type="entry name" value="BFN_dom"/>
    <property type="match status" value="1"/>
</dbReference>
<dbReference type="Gene3D" id="3.10.690.10">
    <property type="entry name" value="Bifunctional nuclease domain"/>
    <property type="match status" value="1"/>
</dbReference>
<dbReference type="SUPFAM" id="SSF103256">
    <property type="entry name" value="Hypothetical protein TM0160"/>
    <property type="match status" value="1"/>
</dbReference>
<sequence length="163" mass="17517">MKVSTLSVDPISGLPVILLTDDCHRMLPISVGLGEVSAVAAELGCIEFERPTTHHLMAELLEKTGATVTRVDIHCAAGDRLDARIHLRLPSGETAVQDSRPSDALILALRGDIAITVEPEVLESRGHSVEEYEGFAPPSPSQSLTEIDLPELVSASLTSKWKM</sequence>
<dbReference type="Proteomes" id="UP000001880">
    <property type="component" value="Chromosome"/>
</dbReference>
<dbReference type="AlphaFoldDB" id="D0LII7"/>
<reference evidence="2 3" key="1">
    <citation type="journal article" date="2010" name="Stand. Genomic Sci.">
        <title>Complete genome sequence of Haliangium ochraceum type strain (SMP-2).</title>
        <authorList>
            <consortium name="US DOE Joint Genome Institute (JGI-PGF)"/>
            <person name="Ivanova N."/>
            <person name="Daum C."/>
            <person name="Lang E."/>
            <person name="Abt B."/>
            <person name="Kopitz M."/>
            <person name="Saunders E."/>
            <person name="Lapidus A."/>
            <person name="Lucas S."/>
            <person name="Glavina Del Rio T."/>
            <person name="Nolan M."/>
            <person name="Tice H."/>
            <person name="Copeland A."/>
            <person name="Cheng J.F."/>
            <person name="Chen F."/>
            <person name="Bruce D."/>
            <person name="Goodwin L."/>
            <person name="Pitluck S."/>
            <person name="Mavromatis K."/>
            <person name="Pati A."/>
            <person name="Mikhailova N."/>
            <person name="Chen A."/>
            <person name="Palaniappan K."/>
            <person name="Land M."/>
            <person name="Hauser L."/>
            <person name="Chang Y.J."/>
            <person name="Jeffries C.D."/>
            <person name="Detter J.C."/>
            <person name="Brettin T."/>
            <person name="Rohde M."/>
            <person name="Goker M."/>
            <person name="Bristow J."/>
            <person name="Markowitz V."/>
            <person name="Eisen J.A."/>
            <person name="Hugenholtz P."/>
            <person name="Kyrpides N.C."/>
            <person name="Klenk H.P."/>
        </authorList>
    </citation>
    <scope>NUCLEOTIDE SEQUENCE [LARGE SCALE GENOMIC DNA]</scope>
    <source>
        <strain evidence="3">DSM 14365 / CIP 107738 / JCM 11303 / AJ 13395 / SMP-2</strain>
    </source>
</reference>
<dbReference type="STRING" id="502025.Hoch_5868"/>
<organism evidence="2 3">
    <name type="scientific">Haliangium ochraceum (strain DSM 14365 / JCM 11303 / SMP-2)</name>
    <dbReference type="NCBI Taxonomy" id="502025"/>
    <lineage>
        <taxon>Bacteria</taxon>
        <taxon>Pseudomonadati</taxon>
        <taxon>Myxococcota</taxon>
        <taxon>Polyangia</taxon>
        <taxon>Haliangiales</taxon>
        <taxon>Kofleriaceae</taxon>
        <taxon>Haliangium</taxon>
    </lineage>
</organism>
<feature type="domain" description="BFN" evidence="1">
    <location>
        <begin position="1"/>
        <end position="129"/>
    </location>
</feature>
<dbReference type="GO" id="GO:0004518">
    <property type="term" value="F:nuclease activity"/>
    <property type="evidence" value="ECO:0007669"/>
    <property type="project" value="InterPro"/>
</dbReference>
<evidence type="ECO:0000259" key="1">
    <source>
        <dbReference type="PROSITE" id="PS51658"/>
    </source>
</evidence>